<dbReference type="InterPro" id="IPR006538">
    <property type="entry name" value="CobT"/>
</dbReference>
<dbReference type="Proteomes" id="UP000553343">
    <property type="component" value="Unassembled WGS sequence"/>
</dbReference>
<protein>
    <recommendedName>
        <fullName evidence="1">VWFA domain-containing protein</fullName>
    </recommendedName>
</protein>
<dbReference type="RefSeq" id="WP_178364854.1">
    <property type="nucleotide sequence ID" value="NZ_JACADJ010000001.1"/>
</dbReference>
<dbReference type="SUPFAM" id="SSF53300">
    <property type="entry name" value="vWA-like"/>
    <property type="match status" value="1"/>
</dbReference>
<reference evidence="2 3" key="1">
    <citation type="submission" date="2020-06" db="EMBL/GenBank/DDBJ databases">
        <title>High-quality draft genome of sulfate reducer Desulfobacter latus type strain AcrS2 isolated from marine sediment.</title>
        <authorList>
            <person name="Hoppe M."/>
            <person name="Larsen C.K."/>
            <person name="Marshall I.P.G."/>
            <person name="Schramm A."/>
            <person name="Marietou A.G."/>
        </authorList>
    </citation>
    <scope>NUCLEOTIDE SEQUENCE [LARGE SCALE GENOMIC DNA]</scope>
    <source>
        <strain evidence="2 3">AcRS2</strain>
    </source>
</reference>
<sequence length="558" mass="63228">MTNISQLSGATAPVGHDIMQQANAAWVRTLAVSEHRITEQGISDYPGKSESVHTIRAQADLDALWSRYHDPLCHEALGLKDTGTRRLLTILERGRIRSLGASTFPGVGRNMAKHISLGGHLFTLFEQLEALAFIRLSPDCFLSSKVSPLQTEFGTLDDLWERLAGLVEDQESFGREVLAFLLDTSPEIHVLLKRLATEAQRADPDTTPTMLPEDGLPQEMQPDIEKEQNPHEIKEETLLDHKGVAFDTDYRVYTTAFDRITLAETLFSPEERIFYARKLEQESMSYRRTVTRLARRLMRQIMAWQRRSWIFDQDEGRLDPRRLARLAATPLNHRIFMRETQAPFPATVVSLLLDNSGSMKGQPIQMAAMTVKVLSEALERCGVKTEILGYTTRTWNGGRARKQWQQAGLPSHPGRLNESLHIVYKSADTPWRRARHNLGGMLHPELLKENIDGEALAWAWGRLMNRPEPRRIIIILCDGSPHDEATLEANPPDYLTRHLRDVIGRIEQSPIQVAAIGIRHQVGRFYSQAVFLEKMETLAETLTRQLLHLFDPDAAPGL</sequence>
<dbReference type="PIRSF" id="PIRSF031715">
    <property type="entry name" value="Cob_chel_CobT"/>
    <property type="match status" value="1"/>
</dbReference>
<evidence type="ECO:0000313" key="2">
    <source>
        <dbReference type="EMBL" id="NWH03397.1"/>
    </source>
</evidence>
<dbReference type="GO" id="GO:0009236">
    <property type="term" value="P:cobalamin biosynthetic process"/>
    <property type="evidence" value="ECO:0007669"/>
    <property type="project" value="InterPro"/>
</dbReference>
<keyword evidence="3" id="KW-1185">Reference proteome</keyword>
<dbReference type="Pfam" id="PF06213">
    <property type="entry name" value="CobT"/>
    <property type="match status" value="1"/>
</dbReference>
<dbReference type="PANTHER" id="PTHR41248">
    <property type="entry name" value="NORD PROTEIN"/>
    <property type="match status" value="1"/>
</dbReference>
<dbReference type="InterPro" id="IPR051928">
    <property type="entry name" value="NorD/CobT"/>
</dbReference>
<dbReference type="InterPro" id="IPR036465">
    <property type="entry name" value="vWFA_dom_sf"/>
</dbReference>
<dbReference type="AlphaFoldDB" id="A0A850T549"/>
<dbReference type="Gene3D" id="3.40.50.410">
    <property type="entry name" value="von Willebrand factor, type A domain"/>
    <property type="match status" value="1"/>
</dbReference>
<gene>
    <name evidence="2" type="ORF">HXW94_00020</name>
</gene>
<dbReference type="PROSITE" id="PS50234">
    <property type="entry name" value="VWFA"/>
    <property type="match status" value="1"/>
</dbReference>
<dbReference type="EMBL" id="JACADJ010000001">
    <property type="protein sequence ID" value="NWH03397.1"/>
    <property type="molecule type" value="Genomic_DNA"/>
</dbReference>
<dbReference type="PANTHER" id="PTHR41248:SF1">
    <property type="entry name" value="NORD PROTEIN"/>
    <property type="match status" value="1"/>
</dbReference>
<accession>A0A850T549</accession>
<organism evidence="2 3">
    <name type="scientific">Desulfobacter latus</name>
    <dbReference type="NCBI Taxonomy" id="2292"/>
    <lineage>
        <taxon>Bacteria</taxon>
        <taxon>Pseudomonadati</taxon>
        <taxon>Thermodesulfobacteriota</taxon>
        <taxon>Desulfobacteria</taxon>
        <taxon>Desulfobacterales</taxon>
        <taxon>Desulfobacteraceae</taxon>
        <taxon>Desulfobacter</taxon>
    </lineage>
</organism>
<proteinExistence type="predicted"/>
<dbReference type="Pfam" id="PF11775">
    <property type="entry name" value="CobT_C"/>
    <property type="match status" value="1"/>
</dbReference>
<comment type="caution">
    <text evidence="2">The sequence shown here is derived from an EMBL/GenBank/DDBJ whole genome shotgun (WGS) entry which is preliminary data.</text>
</comment>
<feature type="domain" description="VWFA" evidence="1">
    <location>
        <begin position="348"/>
        <end position="558"/>
    </location>
</feature>
<dbReference type="InterPro" id="IPR025861">
    <property type="entry name" value="CobT_VWA_dom"/>
</dbReference>
<evidence type="ECO:0000313" key="3">
    <source>
        <dbReference type="Proteomes" id="UP000553343"/>
    </source>
</evidence>
<name>A0A850T549_9BACT</name>
<dbReference type="InterPro" id="IPR002035">
    <property type="entry name" value="VWF_A"/>
</dbReference>
<evidence type="ECO:0000259" key="1">
    <source>
        <dbReference type="PROSITE" id="PS50234"/>
    </source>
</evidence>